<evidence type="ECO:0000313" key="6">
    <source>
        <dbReference type="Proteomes" id="UP000002484"/>
    </source>
</evidence>
<dbReference type="AlphaFoldDB" id="E3IVH9"/>
<feature type="region of interest" description="Disordered" evidence="3">
    <location>
        <begin position="283"/>
        <end position="304"/>
    </location>
</feature>
<keyword evidence="1" id="KW-0805">Transcription regulation</keyword>
<dbReference type="STRING" id="298654.FraEuI1c_4492"/>
<keyword evidence="6" id="KW-1185">Reference proteome</keyword>
<reference evidence="5 6" key="1">
    <citation type="submission" date="2010-10" db="EMBL/GenBank/DDBJ databases">
        <title>Complete sequence of Frankia sp. EuI1c.</title>
        <authorList>
            <consortium name="US DOE Joint Genome Institute"/>
            <person name="Lucas S."/>
            <person name="Copeland A."/>
            <person name="Lapidus A."/>
            <person name="Cheng J.-F."/>
            <person name="Bruce D."/>
            <person name="Goodwin L."/>
            <person name="Pitluck S."/>
            <person name="Chertkov O."/>
            <person name="Detter J.C."/>
            <person name="Han C."/>
            <person name="Tapia R."/>
            <person name="Land M."/>
            <person name="Hauser L."/>
            <person name="Jeffries C."/>
            <person name="Kyrpides N."/>
            <person name="Ivanova N."/>
            <person name="Mikhailova N."/>
            <person name="Beauchemin N."/>
            <person name="Sen A."/>
            <person name="Sur S.A."/>
            <person name="Gtari M."/>
            <person name="Wall L."/>
            <person name="Tisa L."/>
            <person name="Woyke T."/>
        </authorList>
    </citation>
    <scope>NUCLEOTIDE SEQUENCE [LARGE SCALE GENOMIC DNA]</scope>
    <source>
        <strain evidence="6">DSM 45817 / CECT 9037 / EuI1c</strain>
    </source>
</reference>
<sequence length="304" mass="32379">MPNAASPPTARVLDVLELLARSDEEPPRLRDLVRDLGLTQATAHAIMATLCDRGWAVRDPTSRAFTPGPALTALAARAGAGVSRRRTAREVVRQLAHDLGHPSVVTERVGDELVITTLDLGPCQVADLAAGERLPFAAPFGVAFAAWEDDDGRRAWMRRGAITDPALTGRLDDLLTATHERGFSIERMDPAMTRATRAMTALRDDPQARPVRRAVDGLLSEIANLGFRDVDAEANDRRPVTAISAPVFDPRTGQVTASVGVHPLRALSAQRAGEIGRHVTQATATLDAPAPDATTPEAGPEQAG</sequence>
<dbReference type="RefSeq" id="WP_013425603.1">
    <property type="nucleotide sequence ID" value="NC_014666.1"/>
</dbReference>
<dbReference type="InterPro" id="IPR005471">
    <property type="entry name" value="Tscrpt_reg_IclR_N"/>
</dbReference>
<dbReference type="InterPro" id="IPR036388">
    <property type="entry name" value="WH-like_DNA-bd_sf"/>
</dbReference>
<dbReference type="PANTHER" id="PTHR30136">
    <property type="entry name" value="HELIX-TURN-HELIX TRANSCRIPTIONAL REGULATOR, ICLR FAMILY"/>
    <property type="match status" value="1"/>
</dbReference>
<dbReference type="InParanoid" id="E3IVH9"/>
<protein>
    <submittedName>
        <fullName evidence="5">Transcriptional regulator, IclR family</fullName>
    </submittedName>
</protein>
<dbReference type="GO" id="GO:0003700">
    <property type="term" value="F:DNA-binding transcription factor activity"/>
    <property type="evidence" value="ECO:0007669"/>
    <property type="project" value="TreeGrafter"/>
</dbReference>
<dbReference type="Gene3D" id="3.30.450.40">
    <property type="match status" value="1"/>
</dbReference>
<name>E3IVH9_PSEI1</name>
<dbReference type="HOGENOM" id="CLU_062618_5_1_11"/>
<dbReference type="PROSITE" id="PS51077">
    <property type="entry name" value="HTH_ICLR"/>
    <property type="match status" value="1"/>
</dbReference>
<gene>
    <name evidence="5" type="ordered locus">FraEuI1c_4492</name>
</gene>
<evidence type="ECO:0000259" key="4">
    <source>
        <dbReference type="PROSITE" id="PS51077"/>
    </source>
</evidence>
<dbReference type="OrthoDB" id="7495200at2"/>
<dbReference type="PANTHER" id="PTHR30136:SF24">
    <property type="entry name" value="HTH-TYPE TRANSCRIPTIONAL REPRESSOR ALLR"/>
    <property type="match status" value="1"/>
</dbReference>
<dbReference type="SMART" id="SM00346">
    <property type="entry name" value="HTH_ICLR"/>
    <property type="match status" value="1"/>
</dbReference>
<dbReference type="InterPro" id="IPR029016">
    <property type="entry name" value="GAF-like_dom_sf"/>
</dbReference>
<dbReference type="Pfam" id="PF09339">
    <property type="entry name" value="HTH_IclR"/>
    <property type="match status" value="1"/>
</dbReference>
<keyword evidence="2" id="KW-0804">Transcription</keyword>
<evidence type="ECO:0000256" key="1">
    <source>
        <dbReference type="ARBA" id="ARBA00023015"/>
    </source>
</evidence>
<dbReference type="GO" id="GO:0045892">
    <property type="term" value="P:negative regulation of DNA-templated transcription"/>
    <property type="evidence" value="ECO:0007669"/>
    <property type="project" value="TreeGrafter"/>
</dbReference>
<dbReference type="Gene3D" id="1.10.10.10">
    <property type="entry name" value="Winged helix-like DNA-binding domain superfamily/Winged helix DNA-binding domain"/>
    <property type="match status" value="1"/>
</dbReference>
<accession>E3IVH9</accession>
<dbReference type="InterPro" id="IPR050707">
    <property type="entry name" value="HTH_MetabolicPath_Reg"/>
</dbReference>
<dbReference type="eggNOG" id="COG1414">
    <property type="taxonomic scope" value="Bacteria"/>
</dbReference>
<dbReference type="Proteomes" id="UP000002484">
    <property type="component" value="Chromosome"/>
</dbReference>
<evidence type="ECO:0000313" key="5">
    <source>
        <dbReference type="EMBL" id="ADP82485.1"/>
    </source>
</evidence>
<proteinExistence type="predicted"/>
<organism evidence="5 6">
    <name type="scientific">Pseudofrankia inefficax (strain DSM 45817 / CECT 9037 / DDB 130130 / EuI1c)</name>
    <name type="common">Frankia inefficax</name>
    <dbReference type="NCBI Taxonomy" id="298654"/>
    <lineage>
        <taxon>Bacteria</taxon>
        <taxon>Bacillati</taxon>
        <taxon>Actinomycetota</taxon>
        <taxon>Actinomycetes</taxon>
        <taxon>Frankiales</taxon>
        <taxon>Frankiaceae</taxon>
        <taxon>Pseudofrankia</taxon>
    </lineage>
</organism>
<dbReference type="SUPFAM" id="SSF46785">
    <property type="entry name" value="Winged helix' DNA-binding domain"/>
    <property type="match status" value="1"/>
</dbReference>
<dbReference type="KEGG" id="fri:FraEuI1c_4492"/>
<dbReference type="SUPFAM" id="SSF55781">
    <property type="entry name" value="GAF domain-like"/>
    <property type="match status" value="1"/>
</dbReference>
<feature type="domain" description="HTH iclR-type" evidence="4">
    <location>
        <begin position="6"/>
        <end position="69"/>
    </location>
</feature>
<dbReference type="GO" id="GO:0003677">
    <property type="term" value="F:DNA binding"/>
    <property type="evidence" value="ECO:0007669"/>
    <property type="project" value="InterPro"/>
</dbReference>
<evidence type="ECO:0000256" key="2">
    <source>
        <dbReference type="ARBA" id="ARBA00023163"/>
    </source>
</evidence>
<evidence type="ECO:0000256" key="3">
    <source>
        <dbReference type="SAM" id="MobiDB-lite"/>
    </source>
</evidence>
<dbReference type="EMBL" id="CP002299">
    <property type="protein sequence ID" value="ADP82485.1"/>
    <property type="molecule type" value="Genomic_DNA"/>
</dbReference>
<dbReference type="InterPro" id="IPR036390">
    <property type="entry name" value="WH_DNA-bd_sf"/>
</dbReference>